<comment type="similarity">
    <text evidence="2">Belongs to the CD36 family.</text>
</comment>
<organism evidence="9 10">
    <name type="scientific">Rhynchophorus ferrugineus</name>
    <name type="common">Red palm weevil</name>
    <name type="synonym">Curculio ferrugineus</name>
    <dbReference type="NCBI Taxonomy" id="354439"/>
    <lineage>
        <taxon>Eukaryota</taxon>
        <taxon>Metazoa</taxon>
        <taxon>Ecdysozoa</taxon>
        <taxon>Arthropoda</taxon>
        <taxon>Hexapoda</taxon>
        <taxon>Insecta</taxon>
        <taxon>Pterygota</taxon>
        <taxon>Neoptera</taxon>
        <taxon>Endopterygota</taxon>
        <taxon>Coleoptera</taxon>
        <taxon>Polyphaga</taxon>
        <taxon>Cucujiformia</taxon>
        <taxon>Curculionidae</taxon>
        <taxon>Dryophthorinae</taxon>
        <taxon>Rhynchophorus</taxon>
    </lineage>
</organism>
<dbReference type="OrthoDB" id="18585at2759"/>
<proteinExistence type="inferred from homology"/>
<dbReference type="AlphaFoldDB" id="A0A834II86"/>
<evidence type="ECO:0000256" key="6">
    <source>
        <dbReference type="ARBA" id="ARBA00023136"/>
    </source>
</evidence>
<keyword evidence="10" id="KW-1185">Reference proteome</keyword>
<feature type="transmembrane region" description="Helical" evidence="8">
    <location>
        <begin position="12"/>
        <end position="30"/>
    </location>
</feature>
<keyword evidence="3" id="KW-1003">Cell membrane</keyword>
<dbReference type="Proteomes" id="UP000625711">
    <property type="component" value="Unassembled WGS sequence"/>
</dbReference>
<evidence type="ECO:0000256" key="1">
    <source>
        <dbReference type="ARBA" id="ARBA00004236"/>
    </source>
</evidence>
<dbReference type="Pfam" id="PF01130">
    <property type="entry name" value="CD36"/>
    <property type="match status" value="1"/>
</dbReference>
<reference evidence="9" key="1">
    <citation type="submission" date="2020-08" db="EMBL/GenBank/DDBJ databases">
        <title>Genome sequencing and assembly of the red palm weevil Rhynchophorus ferrugineus.</title>
        <authorList>
            <person name="Dias G.B."/>
            <person name="Bergman C.M."/>
            <person name="Manee M."/>
        </authorList>
    </citation>
    <scope>NUCLEOTIDE SEQUENCE</scope>
    <source>
        <strain evidence="9">AA-2017</strain>
        <tissue evidence="9">Whole larva</tissue>
    </source>
</reference>
<evidence type="ECO:0000256" key="8">
    <source>
        <dbReference type="SAM" id="Phobius"/>
    </source>
</evidence>
<dbReference type="InterPro" id="IPR002159">
    <property type="entry name" value="CD36_fam"/>
</dbReference>
<evidence type="ECO:0000313" key="10">
    <source>
        <dbReference type="Proteomes" id="UP000625711"/>
    </source>
</evidence>
<gene>
    <name evidence="9" type="ORF">GWI33_004521</name>
</gene>
<dbReference type="GO" id="GO:0005737">
    <property type="term" value="C:cytoplasm"/>
    <property type="evidence" value="ECO:0007669"/>
    <property type="project" value="TreeGrafter"/>
</dbReference>
<evidence type="ECO:0000256" key="3">
    <source>
        <dbReference type="ARBA" id="ARBA00022475"/>
    </source>
</evidence>
<name>A0A834II86_RHYFE</name>
<dbReference type="EMBL" id="JAACXV010000235">
    <property type="protein sequence ID" value="KAF7281552.1"/>
    <property type="molecule type" value="Genomic_DNA"/>
</dbReference>
<comment type="caution">
    <text evidence="9">The sequence shown here is derived from an EMBL/GenBank/DDBJ whole genome shotgun (WGS) entry which is preliminary data.</text>
</comment>
<keyword evidence="4 8" id="KW-0812">Transmembrane</keyword>
<evidence type="ECO:0008006" key="11">
    <source>
        <dbReference type="Google" id="ProtNLM"/>
    </source>
</evidence>
<feature type="transmembrane region" description="Helical" evidence="8">
    <location>
        <begin position="471"/>
        <end position="489"/>
    </location>
</feature>
<comment type="subcellular location">
    <subcellularLocation>
        <location evidence="1">Cell membrane</location>
    </subcellularLocation>
</comment>
<dbReference type="GO" id="GO:0005044">
    <property type="term" value="F:scavenger receptor activity"/>
    <property type="evidence" value="ECO:0007669"/>
    <property type="project" value="TreeGrafter"/>
</dbReference>
<keyword evidence="5 8" id="KW-1133">Transmembrane helix</keyword>
<dbReference type="PANTHER" id="PTHR11923">
    <property type="entry name" value="SCAVENGER RECEPTOR CLASS B TYPE-1 SR-B1"/>
    <property type="match status" value="1"/>
</dbReference>
<dbReference type="PRINTS" id="PR01609">
    <property type="entry name" value="CD36FAMILY"/>
</dbReference>
<sequence length="529" mass="59945">MELKYGLSKGVISMVAVGLLMVCTSTLMFTHNPIQTIIGMVLNLSDGTLFYNLWSAPPYDVFLKVYLFNITNKEEFLKGKEKINISEIGPYVYREILTNQNATFNDIDGTVTYQPHREIIFDKERSVGDPKKDFIFTTNLPLVGLQSYLADQSFIKNVMFAAAARTLGSKPVVNVTIDEYLWGYQDPLVQYANLLVPSWIDFNKFGIFERLMSRDNGNNVTVVKNPSKYHSTTDWLLTEEERMSQYHLVRWNNLAGLKDWGYEKLSPEEETKCHLVEGAFDGTIFPRNIRENRTLRLFRKAFCRPVPLTFIRKGYDDEGFDIYEYQLTGNIFDTTPENKCFCYKNNCQKGFQSIAPCYYGIPITLSQPHYLNADPKILNTVNGLNPDENLHGSFCQIQPTLGIPLRGQLRIQINLGVAEIVGNSQLKPFNKLQVPLFWVEIGTEDLPYIAVVLLNLLCKVLPIAIEILKYLLAIGGLAVISGSALYILFKARVSIPGSISLSATEYTAVPIISIPTELLDKCEKRLSLK</sequence>
<evidence type="ECO:0000256" key="5">
    <source>
        <dbReference type="ARBA" id="ARBA00022989"/>
    </source>
</evidence>
<protein>
    <recommendedName>
        <fullName evidence="11">Scavenger receptor class B member 1-like protein</fullName>
    </recommendedName>
</protein>
<evidence type="ECO:0000256" key="4">
    <source>
        <dbReference type="ARBA" id="ARBA00022692"/>
    </source>
</evidence>
<dbReference type="GO" id="GO:0005886">
    <property type="term" value="C:plasma membrane"/>
    <property type="evidence" value="ECO:0007669"/>
    <property type="project" value="UniProtKB-SubCell"/>
</dbReference>
<evidence type="ECO:0000313" key="9">
    <source>
        <dbReference type="EMBL" id="KAF7281552.1"/>
    </source>
</evidence>
<evidence type="ECO:0000256" key="7">
    <source>
        <dbReference type="ARBA" id="ARBA00023180"/>
    </source>
</evidence>
<accession>A0A834II86</accession>
<keyword evidence="7" id="KW-0325">Glycoprotein</keyword>
<dbReference type="PANTHER" id="PTHR11923:SF104">
    <property type="entry name" value="FI07620P"/>
    <property type="match status" value="1"/>
</dbReference>
<keyword evidence="6 8" id="KW-0472">Membrane</keyword>
<evidence type="ECO:0000256" key="2">
    <source>
        <dbReference type="ARBA" id="ARBA00010532"/>
    </source>
</evidence>